<dbReference type="RefSeq" id="WP_111324213.1">
    <property type="nucleotide sequence ID" value="NZ_BIFX01000001.1"/>
</dbReference>
<dbReference type="AlphaFoldDB" id="A0A326UH37"/>
<keyword evidence="3" id="KW-1185">Reference proteome</keyword>
<evidence type="ECO:0000313" key="3">
    <source>
        <dbReference type="Proteomes" id="UP000248806"/>
    </source>
</evidence>
<evidence type="ECO:0000313" key="2">
    <source>
        <dbReference type="EMBL" id="PZW26716.1"/>
    </source>
</evidence>
<organism evidence="2 3">
    <name type="scientific">Thermosporothrix hazakensis</name>
    <dbReference type="NCBI Taxonomy" id="644383"/>
    <lineage>
        <taxon>Bacteria</taxon>
        <taxon>Bacillati</taxon>
        <taxon>Chloroflexota</taxon>
        <taxon>Ktedonobacteria</taxon>
        <taxon>Ktedonobacterales</taxon>
        <taxon>Thermosporotrichaceae</taxon>
        <taxon>Thermosporothrix</taxon>
    </lineage>
</organism>
<feature type="coiled-coil region" evidence="1">
    <location>
        <begin position="13"/>
        <end position="75"/>
    </location>
</feature>
<proteinExistence type="predicted"/>
<name>A0A326UH37_THEHA</name>
<protein>
    <submittedName>
        <fullName evidence="2">Uncharacterized protein</fullName>
    </submittedName>
</protein>
<dbReference type="EMBL" id="QKUF01000014">
    <property type="protein sequence ID" value="PZW26716.1"/>
    <property type="molecule type" value="Genomic_DNA"/>
</dbReference>
<gene>
    <name evidence="2" type="ORF">EI42_03868</name>
</gene>
<comment type="caution">
    <text evidence="2">The sequence shown here is derived from an EMBL/GenBank/DDBJ whole genome shotgun (WGS) entry which is preliminary data.</text>
</comment>
<keyword evidence="1" id="KW-0175">Coiled coil</keyword>
<evidence type="ECO:0000256" key="1">
    <source>
        <dbReference type="SAM" id="Coils"/>
    </source>
</evidence>
<dbReference type="Proteomes" id="UP000248806">
    <property type="component" value="Unassembled WGS sequence"/>
</dbReference>
<accession>A0A326UH37</accession>
<sequence length="85" mass="10192">MTHTEQNTTLNQNKEQARQEARMMLQLEELRQEVNKSRQKLEHRQTQLAQAAEKYEKALREFNNLKQQLEQLQARPLEEPVKSHP</sequence>
<reference evidence="2 3" key="1">
    <citation type="submission" date="2018-06" db="EMBL/GenBank/DDBJ databases">
        <title>Genomic Encyclopedia of Archaeal and Bacterial Type Strains, Phase II (KMG-II): from individual species to whole genera.</title>
        <authorList>
            <person name="Goeker M."/>
        </authorList>
    </citation>
    <scope>NUCLEOTIDE SEQUENCE [LARGE SCALE GENOMIC DNA]</scope>
    <source>
        <strain evidence="2 3">ATCC BAA-1881</strain>
    </source>
</reference>